<gene>
    <name evidence="6" type="ORF">F8C90_05570</name>
</gene>
<comment type="caution">
    <text evidence="6">The sequence shown here is derived from an EMBL/GenBank/DDBJ whole genome shotgun (WGS) entry which is preliminary data.</text>
</comment>
<dbReference type="InterPro" id="IPR036388">
    <property type="entry name" value="WH-like_DNA-bd_sf"/>
</dbReference>
<evidence type="ECO:0000256" key="4">
    <source>
        <dbReference type="ARBA" id="ARBA00023163"/>
    </source>
</evidence>
<name>A0A6N6NNS2_9ACTN</name>
<evidence type="ECO:0000256" key="2">
    <source>
        <dbReference type="ARBA" id="ARBA00023015"/>
    </source>
</evidence>
<accession>A0A6N6NNS2</accession>
<keyword evidence="2" id="KW-0805">Transcription regulation</keyword>
<dbReference type="Gene3D" id="3.40.190.10">
    <property type="entry name" value="Periplasmic binding protein-like II"/>
    <property type="match status" value="2"/>
</dbReference>
<protein>
    <submittedName>
        <fullName evidence="6">LysR family transcriptional regulator</fullName>
    </submittedName>
</protein>
<dbReference type="AlphaFoldDB" id="A0A6N6NNS2"/>
<reference evidence="6 7" key="1">
    <citation type="submission" date="2019-09" db="EMBL/GenBank/DDBJ databases">
        <title>Whole genome shotgun sequencing (WGS) of Ellagibacter isourolithinifaciens DSM 104140(T) and Adlercreutzia muris DSM 29508(T).</title>
        <authorList>
            <person name="Stoll D.A."/>
            <person name="Danylec N."/>
            <person name="Huch M."/>
        </authorList>
    </citation>
    <scope>NUCLEOTIDE SEQUENCE [LARGE SCALE GENOMIC DNA]</scope>
    <source>
        <strain evidence="6 7">DSM 104140</strain>
    </source>
</reference>
<evidence type="ECO:0000259" key="5">
    <source>
        <dbReference type="PROSITE" id="PS50931"/>
    </source>
</evidence>
<comment type="similarity">
    <text evidence="1">Belongs to the LysR transcriptional regulatory family.</text>
</comment>
<dbReference type="PROSITE" id="PS50931">
    <property type="entry name" value="HTH_LYSR"/>
    <property type="match status" value="1"/>
</dbReference>
<organism evidence="6 7">
    <name type="scientific">Ellagibacter isourolithinifaciens</name>
    <dbReference type="NCBI Taxonomy" id="2137581"/>
    <lineage>
        <taxon>Bacteria</taxon>
        <taxon>Bacillati</taxon>
        <taxon>Actinomycetota</taxon>
        <taxon>Coriobacteriia</taxon>
        <taxon>Eggerthellales</taxon>
        <taxon>Eggerthellaceae</taxon>
        <taxon>Ellagibacter</taxon>
    </lineage>
</organism>
<dbReference type="SUPFAM" id="SSF46785">
    <property type="entry name" value="Winged helix' DNA-binding domain"/>
    <property type="match status" value="1"/>
</dbReference>
<dbReference type="InterPro" id="IPR000847">
    <property type="entry name" value="LysR_HTH_N"/>
</dbReference>
<keyword evidence="7" id="KW-1185">Reference proteome</keyword>
<dbReference type="Pfam" id="PF03466">
    <property type="entry name" value="LysR_substrate"/>
    <property type="match status" value="1"/>
</dbReference>
<dbReference type="GO" id="GO:0003677">
    <property type="term" value="F:DNA binding"/>
    <property type="evidence" value="ECO:0007669"/>
    <property type="project" value="UniProtKB-KW"/>
</dbReference>
<dbReference type="GeneID" id="98657873"/>
<dbReference type="Gene3D" id="1.10.10.10">
    <property type="entry name" value="Winged helix-like DNA-binding domain superfamily/Winged helix DNA-binding domain"/>
    <property type="match status" value="1"/>
</dbReference>
<dbReference type="GO" id="GO:0032993">
    <property type="term" value="C:protein-DNA complex"/>
    <property type="evidence" value="ECO:0007669"/>
    <property type="project" value="TreeGrafter"/>
</dbReference>
<keyword evidence="3" id="KW-0238">DNA-binding</keyword>
<dbReference type="InterPro" id="IPR036390">
    <property type="entry name" value="WH_DNA-bd_sf"/>
</dbReference>
<dbReference type="EMBL" id="WAJR01000010">
    <property type="protein sequence ID" value="KAB1640636.1"/>
    <property type="molecule type" value="Genomic_DNA"/>
</dbReference>
<dbReference type="InterPro" id="IPR005119">
    <property type="entry name" value="LysR_subst-bd"/>
</dbReference>
<sequence>MKIDTLYEFLLLASTLNYTETAKSFFVSQPVLSNHIAGLEKELGVRLFNRNSHAVELTEVGAIFVADARKIVDDYESAMGRIAHYREGVTSCVTIGFLLGSYGSFLPEVCRRYSVKHPGTEFEFKELEIGAVQRGLSQGTIDVGFTLFSEAGNSNRYEFRCLYRDRYKLAVPKSHRLAKRSSVTIDDLRDEVVLAPRFDSFRSTLTQTSVRLRNAGIDVRNDDRIVDAAALMATLVSSGRVAMALDHLSVYGNGNVVFVPIEGTGFDLCAGPMWKKSQGNGAVESFISFLAKETKGFSREDYLSRQGADTLPFE</sequence>
<dbReference type="SUPFAM" id="SSF53850">
    <property type="entry name" value="Periplasmic binding protein-like II"/>
    <property type="match status" value="1"/>
</dbReference>
<dbReference type="RefSeq" id="WP_158049471.1">
    <property type="nucleotide sequence ID" value="NZ_WAJR01000010.1"/>
</dbReference>
<keyword evidence="4" id="KW-0804">Transcription</keyword>
<dbReference type="GO" id="GO:0003700">
    <property type="term" value="F:DNA-binding transcription factor activity"/>
    <property type="evidence" value="ECO:0007669"/>
    <property type="project" value="InterPro"/>
</dbReference>
<dbReference type="Pfam" id="PF00126">
    <property type="entry name" value="HTH_1"/>
    <property type="match status" value="1"/>
</dbReference>
<evidence type="ECO:0000313" key="7">
    <source>
        <dbReference type="Proteomes" id="UP000468668"/>
    </source>
</evidence>
<dbReference type="PANTHER" id="PTHR30346:SF28">
    <property type="entry name" value="HTH-TYPE TRANSCRIPTIONAL REGULATOR CYNR"/>
    <property type="match status" value="1"/>
</dbReference>
<evidence type="ECO:0000256" key="3">
    <source>
        <dbReference type="ARBA" id="ARBA00023125"/>
    </source>
</evidence>
<evidence type="ECO:0000313" key="6">
    <source>
        <dbReference type="EMBL" id="KAB1640636.1"/>
    </source>
</evidence>
<evidence type="ECO:0000256" key="1">
    <source>
        <dbReference type="ARBA" id="ARBA00009437"/>
    </source>
</evidence>
<dbReference type="PANTHER" id="PTHR30346">
    <property type="entry name" value="TRANSCRIPTIONAL DUAL REGULATOR HCAR-RELATED"/>
    <property type="match status" value="1"/>
</dbReference>
<dbReference type="PRINTS" id="PR00039">
    <property type="entry name" value="HTHLYSR"/>
</dbReference>
<dbReference type="Proteomes" id="UP000468668">
    <property type="component" value="Unassembled WGS sequence"/>
</dbReference>
<dbReference type="OrthoDB" id="3181812at2"/>
<dbReference type="CDD" id="cd08414">
    <property type="entry name" value="PBP2_LTTR_aromatics_like"/>
    <property type="match status" value="1"/>
</dbReference>
<proteinExistence type="inferred from homology"/>
<feature type="domain" description="HTH lysR-type" evidence="5">
    <location>
        <begin position="1"/>
        <end position="58"/>
    </location>
</feature>